<accession>A0A9W7NGM8</accession>
<dbReference type="Pfam" id="PF00535">
    <property type="entry name" value="Glycos_transf_2"/>
    <property type="match status" value="1"/>
</dbReference>
<sequence length="313" mass="35538">MSNEETCEIGIAITTYNRKSFILKLVERIRCLTKSKYKVVICDDGSSDGTVEALKEKGEIVLGGKNKGIAWNKNRGLFYFQNICKAETIILLDDDVLPEVAGWDYEWHLACEKVGHVNFIPPHFHRLTKNRKMTATDLGIGPMVGGMAIGQSAKALANVGYMDNRFGRYGHEHADFSFRFLRAGFGGVMYNDGGNDHRYFYLIDGGITIKESESFGTQEDLNRNNELLWELEKDYIYRLPWRNDEEMHEFLGEFGERFTGMACPPLPYRFVSKNYLDSNPDIAAAGVDSLDHYVNFGIREGRKTSLEAPEKPD</sequence>
<evidence type="ECO:0000259" key="1">
    <source>
        <dbReference type="Pfam" id="PF00535"/>
    </source>
</evidence>
<dbReference type="EMBL" id="QOKW01000018">
    <property type="protein sequence ID" value="KAA0678260.1"/>
    <property type="molecule type" value="Genomic_DNA"/>
</dbReference>
<evidence type="ECO:0000313" key="2">
    <source>
        <dbReference type="EMBL" id="KAA0678260.1"/>
    </source>
</evidence>
<dbReference type="InterPro" id="IPR029044">
    <property type="entry name" value="Nucleotide-diphossugar_trans"/>
</dbReference>
<dbReference type="Proteomes" id="UP000480854">
    <property type="component" value="Unassembled WGS sequence"/>
</dbReference>
<dbReference type="SUPFAM" id="SSF53448">
    <property type="entry name" value="Nucleotide-diphospho-sugar transferases"/>
    <property type="match status" value="1"/>
</dbReference>
<keyword evidence="3" id="KW-1185">Reference proteome</keyword>
<proteinExistence type="predicted"/>
<organism evidence="2 3">
    <name type="scientific">Roseomonas genomospecies 6</name>
    <dbReference type="NCBI Taxonomy" id="214106"/>
    <lineage>
        <taxon>Bacteria</taxon>
        <taxon>Pseudomonadati</taxon>
        <taxon>Pseudomonadota</taxon>
        <taxon>Alphaproteobacteria</taxon>
        <taxon>Acetobacterales</taxon>
        <taxon>Roseomonadaceae</taxon>
        <taxon>Roseomonas</taxon>
    </lineage>
</organism>
<comment type="caution">
    <text evidence="2">The sequence shown here is derived from an EMBL/GenBank/DDBJ whole genome shotgun (WGS) entry which is preliminary data.</text>
</comment>
<name>A0A9W7NGM8_9PROT</name>
<feature type="domain" description="Glycosyltransferase 2-like" evidence="1">
    <location>
        <begin position="11"/>
        <end position="98"/>
    </location>
</feature>
<gene>
    <name evidence="2" type="ORF">DS843_20620</name>
</gene>
<dbReference type="PANTHER" id="PTHR43179:SF7">
    <property type="entry name" value="RHAMNOSYLTRANSFERASE WBBL"/>
    <property type="match status" value="1"/>
</dbReference>
<dbReference type="RefSeq" id="WP_149470725.1">
    <property type="nucleotide sequence ID" value="NZ_QOKW01000018.1"/>
</dbReference>
<reference evidence="2 3" key="1">
    <citation type="submission" date="2018-07" db="EMBL/GenBank/DDBJ databases">
        <title>Genome sequence of Azospirillum sp. ATCC 49961.</title>
        <authorList>
            <person name="Sant'Anna F.H."/>
            <person name="Baldani J.I."/>
            <person name="Zilli J.E."/>
            <person name="Reis V.M."/>
            <person name="Hartmann A."/>
            <person name="Cruz L."/>
            <person name="de Souza E.M."/>
            <person name="de Oliveira Pedrosa F."/>
            <person name="Passaglia L.M.P."/>
        </authorList>
    </citation>
    <scope>NUCLEOTIDE SEQUENCE [LARGE SCALE GENOMIC DNA]</scope>
    <source>
        <strain evidence="2 3">ATCC 49961</strain>
    </source>
</reference>
<dbReference type="AlphaFoldDB" id="A0A9W7NGM8"/>
<evidence type="ECO:0000313" key="3">
    <source>
        <dbReference type="Proteomes" id="UP000480854"/>
    </source>
</evidence>
<dbReference type="InterPro" id="IPR001173">
    <property type="entry name" value="Glyco_trans_2-like"/>
</dbReference>
<dbReference type="Gene3D" id="3.90.550.10">
    <property type="entry name" value="Spore Coat Polysaccharide Biosynthesis Protein SpsA, Chain A"/>
    <property type="match status" value="1"/>
</dbReference>
<dbReference type="OrthoDB" id="7989229at2"/>
<protein>
    <submittedName>
        <fullName evidence="2">Glycosyltransferase</fullName>
    </submittedName>
</protein>
<dbReference type="PANTHER" id="PTHR43179">
    <property type="entry name" value="RHAMNOSYLTRANSFERASE WBBL"/>
    <property type="match status" value="1"/>
</dbReference>